<dbReference type="AlphaFoldDB" id="A0A927MJF2"/>
<organism evidence="3 4">
    <name type="scientific">Sporosarcina limicola</name>
    <dbReference type="NCBI Taxonomy" id="34101"/>
    <lineage>
        <taxon>Bacteria</taxon>
        <taxon>Bacillati</taxon>
        <taxon>Bacillota</taxon>
        <taxon>Bacilli</taxon>
        <taxon>Bacillales</taxon>
        <taxon>Caryophanaceae</taxon>
        <taxon>Sporosarcina</taxon>
    </lineage>
</organism>
<evidence type="ECO:0000313" key="3">
    <source>
        <dbReference type="EMBL" id="MBE1555490.1"/>
    </source>
</evidence>
<keyword evidence="1" id="KW-0680">Restriction system</keyword>
<name>A0A927MJF2_9BACL</name>
<dbReference type="Gene3D" id="3.40.50.300">
    <property type="entry name" value="P-loop containing nucleotide triphosphate hydrolases"/>
    <property type="match status" value="1"/>
</dbReference>
<proteinExistence type="predicted"/>
<reference evidence="3" key="1">
    <citation type="submission" date="2020-10" db="EMBL/GenBank/DDBJ databases">
        <title>Genomic Encyclopedia of Type Strains, Phase IV (KMG-IV): sequencing the most valuable type-strain genomes for metagenomic binning, comparative biology and taxonomic classification.</title>
        <authorList>
            <person name="Goeker M."/>
        </authorList>
    </citation>
    <scope>NUCLEOTIDE SEQUENCE</scope>
    <source>
        <strain evidence="3">DSM 13886</strain>
    </source>
</reference>
<evidence type="ECO:0000256" key="1">
    <source>
        <dbReference type="ARBA" id="ARBA00022747"/>
    </source>
</evidence>
<gene>
    <name evidence="3" type="ORF">H4683_002610</name>
</gene>
<evidence type="ECO:0000313" key="4">
    <source>
        <dbReference type="Proteomes" id="UP000658225"/>
    </source>
</evidence>
<comment type="caution">
    <text evidence="3">The sequence shown here is derived from an EMBL/GenBank/DDBJ whole genome shotgun (WGS) entry which is preliminary data.</text>
</comment>
<keyword evidence="4" id="KW-1185">Reference proteome</keyword>
<dbReference type="InterPro" id="IPR051268">
    <property type="entry name" value="Type-I_R_enzyme_R_subunit"/>
</dbReference>
<dbReference type="InterPro" id="IPR021810">
    <property type="entry name" value="T1RH-like_C"/>
</dbReference>
<sequence>MIQAIARVNRVFRDKPGGLIVDYIGIADSLKEALKQYTDSDRGNTGIDTSLAVDIMLEKFEIIQDMLYKHSYDDFHSDKPSARMKAITQTMDFVIGLGEEEKKRFMQVVTELAKAFALCATELEAQELNAEIGFFKAVKAGIVKLIPVEGAKKTSSQIDAQLNQLISKSVISDEVIDIYTSLGIENPDISILSDEFLEEVRALPQKNLAVELLNRLLQGKVKNVQRTNLVKAQKLTDMLNNAINKYNKRAIETSKVIEELIALAKKMNDSYKAGEASGLIKEEVAVYDALASHDTAEQVLGDDILESDRA</sequence>
<dbReference type="Proteomes" id="UP000658225">
    <property type="component" value="Unassembled WGS sequence"/>
</dbReference>
<dbReference type="Pfam" id="PF11867">
    <property type="entry name" value="T1RH-like_C"/>
    <property type="match status" value="1"/>
</dbReference>
<protein>
    <submittedName>
        <fullName evidence="3">Type I site-specific restriction-modification system R (Restriction) subunit</fullName>
    </submittedName>
</protein>
<evidence type="ECO:0000259" key="2">
    <source>
        <dbReference type="Pfam" id="PF11867"/>
    </source>
</evidence>
<accession>A0A927MJF2</accession>
<dbReference type="EMBL" id="JADBEL010000014">
    <property type="protein sequence ID" value="MBE1555490.1"/>
    <property type="molecule type" value="Genomic_DNA"/>
</dbReference>
<dbReference type="GO" id="GO:0009307">
    <property type="term" value="P:DNA restriction-modification system"/>
    <property type="evidence" value="ECO:0007669"/>
    <property type="project" value="UniProtKB-KW"/>
</dbReference>
<dbReference type="InterPro" id="IPR027417">
    <property type="entry name" value="P-loop_NTPase"/>
</dbReference>
<dbReference type="PANTHER" id="PTHR30195:SF15">
    <property type="entry name" value="TYPE I RESTRICTION ENZYME HINDI ENDONUCLEASE SUBUNIT"/>
    <property type="match status" value="1"/>
</dbReference>
<feature type="domain" description="Type I restriction enzyme HindI endonuclease subunit-like C-terminal" evidence="2">
    <location>
        <begin position="40"/>
        <end position="306"/>
    </location>
</feature>
<dbReference type="PANTHER" id="PTHR30195">
    <property type="entry name" value="TYPE I SITE-SPECIFIC DEOXYRIBONUCLEASE PROTEIN SUBUNIT M AND R"/>
    <property type="match status" value="1"/>
</dbReference>